<protein>
    <submittedName>
        <fullName evidence="2">FBP domain-containing protein</fullName>
    </submittedName>
</protein>
<gene>
    <name evidence="2" type="ORF">ACFW6T_33310</name>
</gene>
<feature type="domain" description="Elongation factor G-binding protein C-terminal treble-clef zinc-finger" evidence="1">
    <location>
        <begin position="8"/>
        <end position="162"/>
    </location>
</feature>
<dbReference type="EMBL" id="JBHYPX010000108">
    <property type="protein sequence ID" value="MFE1356853.1"/>
    <property type="molecule type" value="Genomic_DNA"/>
</dbReference>
<evidence type="ECO:0000313" key="3">
    <source>
        <dbReference type="Proteomes" id="UP001599542"/>
    </source>
</evidence>
<comment type="caution">
    <text evidence="2">The sequence shown here is derived from an EMBL/GenBank/DDBJ whole genome shotgun (WGS) entry which is preliminary data.</text>
</comment>
<evidence type="ECO:0000313" key="2">
    <source>
        <dbReference type="EMBL" id="MFE1356853.1"/>
    </source>
</evidence>
<organism evidence="2 3">
    <name type="scientific">Kitasatospora phosalacinea</name>
    <dbReference type="NCBI Taxonomy" id="2065"/>
    <lineage>
        <taxon>Bacteria</taxon>
        <taxon>Bacillati</taxon>
        <taxon>Actinomycetota</taxon>
        <taxon>Actinomycetes</taxon>
        <taxon>Kitasatosporales</taxon>
        <taxon>Streptomycetaceae</taxon>
        <taxon>Kitasatospora</taxon>
    </lineage>
</organism>
<evidence type="ECO:0000259" key="1">
    <source>
        <dbReference type="Pfam" id="PF16571"/>
    </source>
</evidence>
<sequence length="164" mass="17646">MRALTEPEIRASFVNCSKGEAKRLPVPRALAELRWADLDFLGWRDLGVPDRAYLVAVLDDAPVGITLRSPNVKRSLTRTNVCSVCITAHAGSGVSLLTAPRAGAAGREGNSVGTYLCADLACSLYVRGLRRSASVSRPDESLPLEEQIARTVANLEAFLRQVLA</sequence>
<keyword evidence="3" id="KW-1185">Reference proteome</keyword>
<dbReference type="Proteomes" id="UP001599542">
    <property type="component" value="Unassembled WGS sequence"/>
</dbReference>
<accession>A0ABW6GWR0</accession>
<name>A0ABW6GWR0_9ACTN</name>
<dbReference type="InterPro" id="IPR032330">
    <property type="entry name" value="EF-G-binding_C"/>
</dbReference>
<dbReference type="RefSeq" id="WP_380328410.1">
    <property type="nucleotide sequence ID" value="NZ_JBHYPW010000048.1"/>
</dbReference>
<proteinExistence type="predicted"/>
<reference evidence="2 3" key="1">
    <citation type="submission" date="2024-09" db="EMBL/GenBank/DDBJ databases">
        <title>The Natural Products Discovery Center: Release of the First 8490 Sequenced Strains for Exploring Actinobacteria Biosynthetic Diversity.</title>
        <authorList>
            <person name="Kalkreuter E."/>
            <person name="Kautsar S.A."/>
            <person name="Yang D."/>
            <person name="Bader C.D."/>
            <person name="Teijaro C.N."/>
            <person name="Fluegel L."/>
            <person name="Davis C.M."/>
            <person name="Simpson J.R."/>
            <person name="Lauterbach L."/>
            <person name="Steele A.D."/>
            <person name="Gui C."/>
            <person name="Meng S."/>
            <person name="Li G."/>
            <person name="Viehrig K."/>
            <person name="Ye F."/>
            <person name="Su P."/>
            <person name="Kiefer A.F."/>
            <person name="Nichols A."/>
            <person name="Cepeda A.J."/>
            <person name="Yan W."/>
            <person name="Fan B."/>
            <person name="Jiang Y."/>
            <person name="Adhikari A."/>
            <person name="Zheng C.-J."/>
            <person name="Schuster L."/>
            <person name="Cowan T.M."/>
            <person name="Smanski M.J."/>
            <person name="Chevrette M.G."/>
            <person name="De Carvalho L.P.S."/>
            <person name="Shen B."/>
        </authorList>
    </citation>
    <scope>NUCLEOTIDE SEQUENCE [LARGE SCALE GENOMIC DNA]</scope>
    <source>
        <strain evidence="2 3">NPDC058753</strain>
    </source>
</reference>
<dbReference type="Pfam" id="PF16571">
    <property type="entry name" value="FBP_C"/>
    <property type="match status" value="1"/>
</dbReference>